<comment type="caution">
    <text evidence="1">The sequence shown here is derived from an EMBL/GenBank/DDBJ whole genome shotgun (WGS) entry which is preliminary data.</text>
</comment>
<sequence length="72" mass="8414">MDLRFGVWNAVSPRLCYLRLIGKFNNYSIIHVHAPTEDEEDFTKNLTICGNDVQDVMVTLMPKWAKKRNFVL</sequence>
<dbReference type="Proteomes" id="UP001054945">
    <property type="component" value="Unassembled WGS sequence"/>
</dbReference>
<proteinExistence type="predicted"/>
<reference evidence="1 2" key="1">
    <citation type="submission" date="2021-06" db="EMBL/GenBank/DDBJ databases">
        <title>Caerostris extrusa draft genome.</title>
        <authorList>
            <person name="Kono N."/>
            <person name="Arakawa K."/>
        </authorList>
    </citation>
    <scope>NUCLEOTIDE SEQUENCE [LARGE SCALE GENOMIC DNA]</scope>
</reference>
<gene>
    <name evidence="1" type="ORF">CEXT_113381</name>
</gene>
<name>A0AAV4MAR9_CAEEX</name>
<protein>
    <submittedName>
        <fullName evidence="1">Uncharacterized protein</fullName>
    </submittedName>
</protein>
<evidence type="ECO:0000313" key="1">
    <source>
        <dbReference type="EMBL" id="GIX69443.1"/>
    </source>
</evidence>
<keyword evidence="2" id="KW-1185">Reference proteome</keyword>
<organism evidence="1 2">
    <name type="scientific">Caerostris extrusa</name>
    <name type="common">Bark spider</name>
    <name type="synonym">Caerostris bankana</name>
    <dbReference type="NCBI Taxonomy" id="172846"/>
    <lineage>
        <taxon>Eukaryota</taxon>
        <taxon>Metazoa</taxon>
        <taxon>Ecdysozoa</taxon>
        <taxon>Arthropoda</taxon>
        <taxon>Chelicerata</taxon>
        <taxon>Arachnida</taxon>
        <taxon>Araneae</taxon>
        <taxon>Araneomorphae</taxon>
        <taxon>Entelegynae</taxon>
        <taxon>Araneoidea</taxon>
        <taxon>Araneidae</taxon>
        <taxon>Caerostris</taxon>
    </lineage>
</organism>
<dbReference type="EMBL" id="BPLR01002052">
    <property type="protein sequence ID" value="GIX69443.1"/>
    <property type="molecule type" value="Genomic_DNA"/>
</dbReference>
<dbReference type="AlphaFoldDB" id="A0AAV4MAR9"/>
<accession>A0AAV4MAR9</accession>
<evidence type="ECO:0000313" key="2">
    <source>
        <dbReference type="Proteomes" id="UP001054945"/>
    </source>
</evidence>